<reference evidence="2 3" key="1">
    <citation type="submission" date="2015-05" db="EMBL/GenBank/DDBJ databases">
        <authorList>
            <person name="Goodhead I."/>
        </authorList>
    </citation>
    <scope>NUCLEOTIDE SEQUENCE [LARGE SCALE GENOMIC DNA]</scope>
    <source>
        <strain evidence="3">morsitans</strain>
    </source>
</reference>
<gene>
    <name evidence="2" type="ORF">SGGMMB4_03169</name>
</gene>
<accession>A0A193QKJ3</accession>
<evidence type="ECO:0000256" key="1">
    <source>
        <dbReference type="SAM" id="MobiDB-lite"/>
    </source>
</evidence>
<dbReference type="EMBL" id="LN854557">
    <property type="protein sequence ID" value="CRL45445.1"/>
    <property type="molecule type" value="Genomic_DNA"/>
</dbReference>
<proteinExistence type="predicted"/>
<feature type="region of interest" description="Disordered" evidence="1">
    <location>
        <begin position="79"/>
        <end position="99"/>
    </location>
</feature>
<dbReference type="AlphaFoldDB" id="A0A193QKJ3"/>
<sequence>MVLNFNVAEAATITGKKKNAPSPMMLSSCSVVETLSNTPAIARIIASNLTIEPPIMSGINGYMVPISASRIPAPTRLSDHLRGAGRPPSKPGVPRFINA</sequence>
<organism evidence="2 3">
    <name type="scientific">Sodalis glossinidius (strain morsitans)</name>
    <dbReference type="NCBI Taxonomy" id="343509"/>
    <lineage>
        <taxon>Bacteria</taxon>
        <taxon>Pseudomonadati</taxon>
        <taxon>Pseudomonadota</taxon>
        <taxon>Gammaproteobacteria</taxon>
        <taxon>Enterobacterales</taxon>
        <taxon>Bruguierivoracaceae</taxon>
        <taxon>Sodalis</taxon>
    </lineage>
</organism>
<evidence type="ECO:0000313" key="2">
    <source>
        <dbReference type="EMBL" id="CRL45445.1"/>
    </source>
</evidence>
<protein>
    <submittedName>
        <fullName evidence="2">Uncharacterized protein</fullName>
    </submittedName>
</protein>
<name>A0A193QKJ3_SODGM</name>
<evidence type="ECO:0000313" key="3">
    <source>
        <dbReference type="Proteomes" id="UP000245838"/>
    </source>
</evidence>
<dbReference type="Proteomes" id="UP000245838">
    <property type="component" value="Chromosome sggmmb4_Chromosome"/>
</dbReference>